<evidence type="ECO:0000259" key="3">
    <source>
        <dbReference type="PROSITE" id="PS51444"/>
    </source>
</evidence>
<sequence length="115" mass="12011">MNTAHGPPDCPPPPPPRRKTEPPPPPRAPGGPPPPEPPGPPPPPGTPGRLGGGPGRGRGGPAVKKSSIKPLQWNRVTRSMQGTLWDELQRQSGLEVDVSELEALFSNAPARRAAP</sequence>
<dbReference type="InterPro" id="IPR051144">
    <property type="entry name" value="Formin_homology_domain"/>
</dbReference>
<feature type="domain" description="FH2" evidence="3">
    <location>
        <begin position="58"/>
        <end position="115"/>
    </location>
</feature>
<evidence type="ECO:0000313" key="5">
    <source>
        <dbReference type="Proteomes" id="UP001229421"/>
    </source>
</evidence>
<feature type="compositionally biased region" description="Gly residues" evidence="2">
    <location>
        <begin position="48"/>
        <end position="60"/>
    </location>
</feature>
<evidence type="ECO:0000256" key="2">
    <source>
        <dbReference type="SAM" id="MobiDB-lite"/>
    </source>
</evidence>
<accession>A0AAD8NER3</accession>
<dbReference type="EMBL" id="JAUHHV010000011">
    <property type="protein sequence ID" value="KAK1407329.1"/>
    <property type="molecule type" value="Genomic_DNA"/>
</dbReference>
<dbReference type="Gene3D" id="1.20.58.2220">
    <property type="entry name" value="Formin, FH2 domain"/>
    <property type="match status" value="1"/>
</dbReference>
<dbReference type="Proteomes" id="UP001229421">
    <property type="component" value="Unassembled WGS sequence"/>
</dbReference>
<evidence type="ECO:0000256" key="1">
    <source>
        <dbReference type="ARBA" id="ARBA00006468"/>
    </source>
</evidence>
<comment type="similarity">
    <text evidence="1">Belongs to the formin-like family. Class-II subfamily.</text>
</comment>
<proteinExistence type="inferred from homology"/>
<dbReference type="AlphaFoldDB" id="A0AAD8NER3"/>
<name>A0AAD8NER3_TARER</name>
<dbReference type="InterPro" id="IPR015425">
    <property type="entry name" value="FH2_Formin"/>
</dbReference>
<protein>
    <recommendedName>
        <fullName evidence="3">FH2 domain-containing protein</fullName>
    </recommendedName>
</protein>
<feature type="compositionally biased region" description="Pro residues" evidence="2">
    <location>
        <begin position="22"/>
        <end position="46"/>
    </location>
</feature>
<dbReference type="PROSITE" id="PS51444">
    <property type="entry name" value="FH2"/>
    <property type="match status" value="1"/>
</dbReference>
<reference evidence="4" key="1">
    <citation type="journal article" date="2023" name="bioRxiv">
        <title>Improved chromosome-level genome assembly for marigold (Tagetes erecta).</title>
        <authorList>
            <person name="Jiang F."/>
            <person name="Yuan L."/>
            <person name="Wang S."/>
            <person name="Wang H."/>
            <person name="Xu D."/>
            <person name="Wang A."/>
            <person name="Fan W."/>
        </authorList>
    </citation>
    <scope>NUCLEOTIDE SEQUENCE</scope>
    <source>
        <strain evidence="4">WSJ</strain>
        <tissue evidence="4">Leaf</tissue>
    </source>
</reference>
<organism evidence="4 5">
    <name type="scientific">Tagetes erecta</name>
    <name type="common">African marigold</name>
    <dbReference type="NCBI Taxonomy" id="13708"/>
    <lineage>
        <taxon>Eukaryota</taxon>
        <taxon>Viridiplantae</taxon>
        <taxon>Streptophyta</taxon>
        <taxon>Embryophyta</taxon>
        <taxon>Tracheophyta</taxon>
        <taxon>Spermatophyta</taxon>
        <taxon>Magnoliopsida</taxon>
        <taxon>eudicotyledons</taxon>
        <taxon>Gunneridae</taxon>
        <taxon>Pentapetalae</taxon>
        <taxon>asterids</taxon>
        <taxon>campanulids</taxon>
        <taxon>Asterales</taxon>
        <taxon>Asteraceae</taxon>
        <taxon>Asteroideae</taxon>
        <taxon>Heliantheae alliance</taxon>
        <taxon>Tageteae</taxon>
        <taxon>Tagetes</taxon>
    </lineage>
</organism>
<dbReference type="SUPFAM" id="SSF101447">
    <property type="entry name" value="Formin homology 2 domain (FH2 domain)"/>
    <property type="match status" value="1"/>
</dbReference>
<comment type="caution">
    <text evidence="4">The sequence shown here is derived from an EMBL/GenBank/DDBJ whole genome shotgun (WGS) entry which is preliminary data.</text>
</comment>
<dbReference type="PANTHER" id="PTHR45733:SF10">
    <property type="entry name" value="FORMIN-LIKE PROTEIN 15A-RELATED"/>
    <property type="match status" value="1"/>
</dbReference>
<dbReference type="PANTHER" id="PTHR45733">
    <property type="entry name" value="FORMIN-J"/>
    <property type="match status" value="1"/>
</dbReference>
<evidence type="ECO:0000313" key="4">
    <source>
        <dbReference type="EMBL" id="KAK1407329.1"/>
    </source>
</evidence>
<feature type="region of interest" description="Disordered" evidence="2">
    <location>
        <begin position="1"/>
        <end position="77"/>
    </location>
</feature>
<gene>
    <name evidence="4" type="ORF">QVD17_38943</name>
</gene>
<keyword evidence="5" id="KW-1185">Reference proteome</keyword>
<dbReference type="InterPro" id="IPR042201">
    <property type="entry name" value="FH2_Formin_sf"/>
</dbReference>